<feature type="signal peptide" evidence="1">
    <location>
        <begin position="1"/>
        <end position="25"/>
    </location>
</feature>
<dbReference type="InterPro" id="IPR045175">
    <property type="entry name" value="M28_fam"/>
</dbReference>
<protein>
    <submittedName>
        <fullName evidence="3">M28 family peptidase</fullName>
    </submittedName>
</protein>
<dbReference type="SUPFAM" id="SSF52025">
    <property type="entry name" value="PA domain"/>
    <property type="match status" value="1"/>
</dbReference>
<dbReference type="SUPFAM" id="SSF53187">
    <property type="entry name" value="Zn-dependent exopeptidases"/>
    <property type="match status" value="1"/>
</dbReference>
<dbReference type="Pfam" id="PF04389">
    <property type="entry name" value="Peptidase_M28"/>
    <property type="match status" value="1"/>
</dbReference>
<dbReference type="PANTHER" id="PTHR12147:SF26">
    <property type="entry name" value="PEPTIDASE M28 DOMAIN-CONTAINING PROTEIN"/>
    <property type="match status" value="1"/>
</dbReference>
<feature type="chain" id="PRO_5020474275" evidence="1">
    <location>
        <begin position="26"/>
        <end position="538"/>
    </location>
</feature>
<keyword evidence="1" id="KW-0732">Signal</keyword>
<name>A0A4S2HCT2_9PROT</name>
<dbReference type="InterPro" id="IPR007484">
    <property type="entry name" value="Peptidase_M28"/>
</dbReference>
<comment type="caution">
    <text evidence="3">The sequence shown here is derived from an EMBL/GenBank/DDBJ whole genome shotgun (WGS) entry which is preliminary data.</text>
</comment>
<sequence>MRPMLTAAAMMAALTALTACQTQSAAPDSASAQPAGPDISADAIEAHIRFLASDLLEGREAGTRGYDIAAAYIVSEYRRLGLEPGGSDGYYDPVPLQTMTVVADAARMRIGDEALDYGQTFLVGPHAEHDTSEIEAEAVFVGYGLDMPELGLADYEGLDVEGKIVVTLAGAPDNVPSDVAAHLNSTITRTSTAAAHGAAGLIYIAPEGLTRWDFDRLIPRASRPSTSTAAATATDLDVTATIGDAGAQILFDGTEHNFEALKEAALAGEDLPRFALGKSVYLAQATQREIIESGNVIGILPGSDPELAGEVVVVTAHLDHIGICQPLSDEDRICNGALDNASGTSIMLETARAMSEAGAPRRTVAFVALTAEEKGLLGAAHLAANPTPALEEMVANVNLDMPVIRYVFDDLIAFGAEHSSLGPIAEAAALRADAYLTPDPMPEQALFTRSDHYHFVRHGVPSLFLMTGFSSPDEADDEGQGFLQFLGGDYHGPGDEADAGVLFDQGAKFARINYEIISSIANADARPAWNADSPFNPD</sequence>
<accession>A0A4S2HCT2</accession>
<gene>
    <name evidence="3" type="ORF">E5162_00775</name>
</gene>
<dbReference type="CDD" id="cd04820">
    <property type="entry name" value="PA_M28_1_1"/>
    <property type="match status" value="1"/>
</dbReference>
<feature type="domain" description="Peptidase M28" evidence="2">
    <location>
        <begin position="295"/>
        <end position="498"/>
    </location>
</feature>
<evidence type="ECO:0000259" key="2">
    <source>
        <dbReference type="Pfam" id="PF04389"/>
    </source>
</evidence>
<keyword evidence="4" id="KW-1185">Reference proteome</keyword>
<dbReference type="GO" id="GO:0006508">
    <property type="term" value="P:proteolysis"/>
    <property type="evidence" value="ECO:0007669"/>
    <property type="project" value="InterPro"/>
</dbReference>
<dbReference type="Gene3D" id="3.40.630.10">
    <property type="entry name" value="Zn peptidases"/>
    <property type="match status" value="2"/>
</dbReference>
<dbReference type="PROSITE" id="PS51257">
    <property type="entry name" value="PROKAR_LIPOPROTEIN"/>
    <property type="match status" value="1"/>
</dbReference>
<evidence type="ECO:0000313" key="4">
    <source>
        <dbReference type="Proteomes" id="UP000305451"/>
    </source>
</evidence>
<dbReference type="Proteomes" id="UP000305451">
    <property type="component" value="Unassembled WGS sequence"/>
</dbReference>
<dbReference type="RefSeq" id="WP_135943055.1">
    <property type="nucleotide sequence ID" value="NZ_BMEI01000001.1"/>
</dbReference>
<dbReference type="EMBL" id="SRXV01000001">
    <property type="protein sequence ID" value="TGY93860.1"/>
    <property type="molecule type" value="Genomic_DNA"/>
</dbReference>
<organism evidence="3 4">
    <name type="scientific">Marinicauda pacifica</name>
    <dbReference type="NCBI Taxonomy" id="1133559"/>
    <lineage>
        <taxon>Bacteria</taxon>
        <taxon>Pseudomonadati</taxon>
        <taxon>Pseudomonadota</taxon>
        <taxon>Alphaproteobacteria</taxon>
        <taxon>Maricaulales</taxon>
        <taxon>Maricaulaceae</taxon>
        <taxon>Marinicauda</taxon>
    </lineage>
</organism>
<evidence type="ECO:0000256" key="1">
    <source>
        <dbReference type="SAM" id="SignalP"/>
    </source>
</evidence>
<dbReference type="InterPro" id="IPR046450">
    <property type="entry name" value="PA_dom_sf"/>
</dbReference>
<dbReference type="AlphaFoldDB" id="A0A4S2HCT2"/>
<dbReference type="GO" id="GO:0008235">
    <property type="term" value="F:metalloexopeptidase activity"/>
    <property type="evidence" value="ECO:0007669"/>
    <property type="project" value="InterPro"/>
</dbReference>
<dbReference type="OrthoDB" id="9778250at2"/>
<proteinExistence type="predicted"/>
<reference evidence="3 4" key="1">
    <citation type="journal article" date="2013" name="Int. J. Syst. Evol. Microbiol.">
        <title>Marinicauda pacifica gen. nov., sp. nov., a prosthecate alphaproteobacterium of the family Hyphomonadaceae isolated from deep seawater.</title>
        <authorList>
            <person name="Zhang X.Y."/>
            <person name="Li G.W."/>
            <person name="Wang C.S."/>
            <person name="Zhang Y.J."/>
            <person name="Xu X.W."/>
            <person name="Li H."/>
            <person name="Liu A."/>
            <person name="Liu C."/>
            <person name="Xie B.B."/>
            <person name="Qin Q.L."/>
            <person name="Xu Z."/>
            <person name="Chen X.L."/>
            <person name="Zhou B.C."/>
            <person name="Zhang Y.Z."/>
        </authorList>
    </citation>
    <scope>NUCLEOTIDE SEQUENCE [LARGE SCALE GENOMIC DNA]</scope>
    <source>
        <strain evidence="3 4">P-1 km-3</strain>
    </source>
</reference>
<dbReference type="Gene3D" id="3.50.30.30">
    <property type="match status" value="1"/>
</dbReference>
<evidence type="ECO:0000313" key="3">
    <source>
        <dbReference type="EMBL" id="TGY93860.1"/>
    </source>
</evidence>
<dbReference type="PANTHER" id="PTHR12147">
    <property type="entry name" value="METALLOPEPTIDASE M28 FAMILY MEMBER"/>
    <property type="match status" value="1"/>
</dbReference>